<evidence type="ECO:0000256" key="2">
    <source>
        <dbReference type="ARBA" id="ARBA00022801"/>
    </source>
</evidence>
<gene>
    <name evidence="5" type="ORF">AWC08_31500</name>
</gene>
<dbReference type="GO" id="GO:0006637">
    <property type="term" value="P:acyl-CoA metabolic process"/>
    <property type="evidence" value="ECO:0007669"/>
    <property type="project" value="InterPro"/>
</dbReference>
<comment type="similarity">
    <text evidence="1">Belongs to the C/M/P thioester hydrolase family.</text>
</comment>
<dbReference type="InterPro" id="IPR025652">
    <property type="entry name" value="TesB_C"/>
</dbReference>
<evidence type="ECO:0000259" key="4">
    <source>
        <dbReference type="Pfam" id="PF13622"/>
    </source>
</evidence>
<comment type="caution">
    <text evidence="5">The sequence shown here is derived from an EMBL/GenBank/DDBJ whole genome shotgun (WGS) entry which is preliminary data.</text>
</comment>
<dbReference type="GO" id="GO:0009062">
    <property type="term" value="P:fatty acid catabolic process"/>
    <property type="evidence" value="ECO:0007669"/>
    <property type="project" value="TreeGrafter"/>
</dbReference>
<keyword evidence="6" id="KW-1185">Reference proteome</keyword>
<evidence type="ECO:0000313" key="6">
    <source>
        <dbReference type="Proteomes" id="UP000193928"/>
    </source>
</evidence>
<dbReference type="InterPro" id="IPR029069">
    <property type="entry name" value="HotDog_dom_sf"/>
</dbReference>
<dbReference type="SUPFAM" id="SSF54637">
    <property type="entry name" value="Thioesterase/thiol ester dehydrase-isomerase"/>
    <property type="match status" value="2"/>
</dbReference>
<dbReference type="Pfam" id="PF13622">
    <property type="entry name" value="4HBT_3"/>
    <property type="match status" value="1"/>
</dbReference>
<dbReference type="InterPro" id="IPR049449">
    <property type="entry name" value="TesB_ACOT8-like_N"/>
</dbReference>
<feature type="domain" description="Acyl-CoA thioesterase 2 C-terminal" evidence="3">
    <location>
        <begin position="172"/>
        <end position="267"/>
    </location>
</feature>
<sequence length="275" mass="30026">MSSSLVDVLATMELDRVEPWLFAGRQLPAPHNHILGGHISAQALLAASYTAPGRAPHSVHTYFLRSGDARRPVDFEVVNLQEGRTFSARRVTARQGGKILMEAMSSFKIADPVAAAVVYQPPVPTAPAPETLPWVAPHLAESDESTQGRWASLRWFERRVIDSESEPPARSAMWWRPDGEVPDDPVLTASLIAYLSAVTLTEPAFAAHGGVGESSQRDHSVWFHSPAVLSDWLLFQRSSPSSADSLALASGTMFNRNGDLVCTVCQEMYFPPPRA</sequence>
<evidence type="ECO:0000313" key="5">
    <source>
        <dbReference type="EMBL" id="ORV78748.1"/>
    </source>
</evidence>
<dbReference type="PANTHER" id="PTHR11066:SF34">
    <property type="entry name" value="ACYL-COENZYME A THIOESTERASE 8"/>
    <property type="match status" value="1"/>
</dbReference>
<name>A0A1X1W0N8_MYCGO</name>
<dbReference type="Gene3D" id="2.40.160.210">
    <property type="entry name" value="Acyl-CoA thioesterase, double hotdog domain"/>
    <property type="match status" value="1"/>
</dbReference>
<dbReference type="CDD" id="cd03444">
    <property type="entry name" value="Thioesterase_II_repeat1"/>
    <property type="match status" value="1"/>
</dbReference>
<proteinExistence type="inferred from homology"/>
<dbReference type="Proteomes" id="UP000193928">
    <property type="component" value="Unassembled WGS sequence"/>
</dbReference>
<dbReference type="PANTHER" id="PTHR11066">
    <property type="entry name" value="ACYL-COA THIOESTERASE"/>
    <property type="match status" value="1"/>
</dbReference>
<dbReference type="InterPro" id="IPR042171">
    <property type="entry name" value="Acyl-CoA_hotdog"/>
</dbReference>
<feature type="domain" description="Acyl-CoA thioesterase-like N-terminal HotDog" evidence="4">
    <location>
        <begin position="31"/>
        <end position="107"/>
    </location>
</feature>
<dbReference type="EMBL" id="LQOY01000152">
    <property type="protein sequence ID" value="ORV78748.1"/>
    <property type="molecule type" value="Genomic_DNA"/>
</dbReference>
<evidence type="ECO:0000256" key="1">
    <source>
        <dbReference type="ARBA" id="ARBA00006538"/>
    </source>
</evidence>
<reference evidence="5 6" key="1">
    <citation type="submission" date="2016-01" db="EMBL/GenBank/DDBJ databases">
        <title>The new phylogeny of the genus Mycobacterium.</title>
        <authorList>
            <person name="Tarcisio F."/>
            <person name="Conor M."/>
            <person name="Antonella G."/>
            <person name="Elisabetta G."/>
            <person name="Giulia F.S."/>
            <person name="Sara T."/>
            <person name="Anna F."/>
            <person name="Clotilde B."/>
            <person name="Roberto B."/>
            <person name="Veronica D.S."/>
            <person name="Fabio R."/>
            <person name="Monica P."/>
            <person name="Olivier J."/>
            <person name="Enrico T."/>
            <person name="Nicola S."/>
        </authorList>
    </citation>
    <scope>NUCLEOTIDE SEQUENCE [LARGE SCALE GENOMIC DNA]</scope>
    <source>
        <strain evidence="5 6">DSM 44160</strain>
    </source>
</reference>
<organism evidence="5 6">
    <name type="scientific">Mycobacterium gordonae</name>
    <dbReference type="NCBI Taxonomy" id="1778"/>
    <lineage>
        <taxon>Bacteria</taxon>
        <taxon>Bacillati</taxon>
        <taxon>Actinomycetota</taxon>
        <taxon>Actinomycetes</taxon>
        <taxon>Mycobacteriales</taxon>
        <taxon>Mycobacteriaceae</taxon>
        <taxon>Mycobacterium</taxon>
    </lineage>
</organism>
<evidence type="ECO:0000259" key="3">
    <source>
        <dbReference type="Pfam" id="PF02551"/>
    </source>
</evidence>
<dbReference type="RefSeq" id="WP_069432666.1">
    <property type="nucleotide sequence ID" value="NZ_JACKSU010000048.1"/>
</dbReference>
<protein>
    <submittedName>
        <fullName evidence="5">Acyl-CoA thioesterase II</fullName>
    </submittedName>
</protein>
<dbReference type="InterPro" id="IPR003703">
    <property type="entry name" value="Acyl_CoA_thio"/>
</dbReference>
<dbReference type="Pfam" id="PF02551">
    <property type="entry name" value="Acyl_CoA_thio"/>
    <property type="match status" value="1"/>
</dbReference>
<dbReference type="AlphaFoldDB" id="A0A1X1W0N8"/>
<dbReference type="CDD" id="cd03445">
    <property type="entry name" value="Thioesterase_II_repeat2"/>
    <property type="match status" value="1"/>
</dbReference>
<keyword evidence="2" id="KW-0378">Hydrolase</keyword>
<accession>A0A1X1W0N8</accession>
<dbReference type="GO" id="GO:0047617">
    <property type="term" value="F:fatty acyl-CoA hydrolase activity"/>
    <property type="evidence" value="ECO:0007669"/>
    <property type="project" value="InterPro"/>
</dbReference>